<dbReference type="STRING" id="1392247.A0A3N4KGI7"/>
<accession>A0A3N4KGI7</accession>
<protein>
    <submittedName>
        <fullName evidence="7">CDC73-domain-containing protein</fullName>
    </submittedName>
</protein>
<dbReference type="GO" id="GO:0016593">
    <property type="term" value="C:Cdc73/Paf1 complex"/>
    <property type="evidence" value="ECO:0007669"/>
    <property type="project" value="InterPro"/>
</dbReference>
<dbReference type="InterPro" id="IPR007852">
    <property type="entry name" value="Cdc73/Parafibromin"/>
</dbReference>
<dbReference type="OrthoDB" id="2186602at2759"/>
<feature type="domain" description="Cell division control protein 73 C-terminal" evidence="6">
    <location>
        <begin position="259"/>
        <end position="411"/>
    </location>
</feature>
<dbReference type="Gene3D" id="3.40.50.11990">
    <property type="entry name" value="RNA polymerase II accessory factor, Cdc73 C-terminal domain"/>
    <property type="match status" value="1"/>
</dbReference>
<dbReference type="InParanoid" id="A0A3N4KGI7"/>
<dbReference type="InterPro" id="IPR031336">
    <property type="entry name" value="CDC73_C"/>
</dbReference>
<proteinExistence type="inferred from homology"/>
<dbReference type="GO" id="GO:0032968">
    <property type="term" value="P:positive regulation of transcription elongation by RNA polymerase II"/>
    <property type="evidence" value="ECO:0007669"/>
    <property type="project" value="TreeGrafter"/>
</dbReference>
<evidence type="ECO:0000256" key="2">
    <source>
        <dbReference type="ARBA" id="ARBA00010427"/>
    </source>
</evidence>
<gene>
    <name evidence="7" type="ORF">P167DRAFT_492162</name>
</gene>
<evidence type="ECO:0000313" key="8">
    <source>
        <dbReference type="Proteomes" id="UP000277580"/>
    </source>
</evidence>
<evidence type="ECO:0000256" key="4">
    <source>
        <dbReference type="ARBA" id="ARBA00023242"/>
    </source>
</evidence>
<evidence type="ECO:0000256" key="5">
    <source>
        <dbReference type="SAM" id="MobiDB-lite"/>
    </source>
</evidence>
<evidence type="ECO:0000259" key="6">
    <source>
        <dbReference type="Pfam" id="PF05179"/>
    </source>
</evidence>
<dbReference type="EMBL" id="ML119150">
    <property type="protein sequence ID" value="RPB09600.1"/>
    <property type="molecule type" value="Genomic_DNA"/>
</dbReference>
<keyword evidence="3" id="KW-0804">Transcription</keyword>
<dbReference type="GO" id="GO:0006368">
    <property type="term" value="P:transcription elongation by RNA polymerase II"/>
    <property type="evidence" value="ECO:0007669"/>
    <property type="project" value="InterPro"/>
</dbReference>
<evidence type="ECO:0000313" key="7">
    <source>
        <dbReference type="EMBL" id="RPB09600.1"/>
    </source>
</evidence>
<organism evidence="7 8">
    <name type="scientific">Morchella conica CCBAS932</name>
    <dbReference type="NCBI Taxonomy" id="1392247"/>
    <lineage>
        <taxon>Eukaryota</taxon>
        <taxon>Fungi</taxon>
        <taxon>Dikarya</taxon>
        <taxon>Ascomycota</taxon>
        <taxon>Pezizomycotina</taxon>
        <taxon>Pezizomycetes</taxon>
        <taxon>Pezizales</taxon>
        <taxon>Morchellaceae</taxon>
        <taxon>Morchella</taxon>
    </lineage>
</organism>
<reference evidence="7 8" key="1">
    <citation type="journal article" date="2018" name="Nat. Ecol. Evol.">
        <title>Pezizomycetes genomes reveal the molecular basis of ectomycorrhizal truffle lifestyle.</title>
        <authorList>
            <person name="Murat C."/>
            <person name="Payen T."/>
            <person name="Noel B."/>
            <person name="Kuo A."/>
            <person name="Morin E."/>
            <person name="Chen J."/>
            <person name="Kohler A."/>
            <person name="Krizsan K."/>
            <person name="Balestrini R."/>
            <person name="Da Silva C."/>
            <person name="Montanini B."/>
            <person name="Hainaut M."/>
            <person name="Levati E."/>
            <person name="Barry K.W."/>
            <person name="Belfiori B."/>
            <person name="Cichocki N."/>
            <person name="Clum A."/>
            <person name="Dockter R.B."/>
            <person name="Fauchery L."/>
            <person name="Guy J."/>
            <person name="Iotti M."/>
            <person name="Le Tacon F."/>
            <person name="Lindquist E.A."/>
            <person name="Lipzen A."/>
            <person name="Malagnac F."/>
            <person name="Mello A."/>
            <person name="Molinier V."/>
            <person name="Miyauchi S."/>
            <person name="Poulain J."/>
            <person name="Riccioni C."/>
            <person name="Rubini A."/>
            <person name="Sitrit Y."/>
            <person name="Splivallo R."/>
            <person name="Traeger S."/>
            <person name="Wang M."/>
            <person name="Zifcakova L."/>
            <person name="Wipf D."/>
            <person name="Zambonelli A."/>
            <person name="Paolocci F."/>
            <person name="Nowrousian M."/>
            <person name="Ottonello S."/>
            <person name="Baldrian P."/>
            <person name="Spatafora J.W."/>
            <person name="Henrissat B."/>
            <person name="Nagy L.G."/>
            <person name="Aury J.M."/>
            <person name="Wincker P."/>
            <person name="Grigoriev I.V."/>
            <person name="Bonfante P."/>
            <person name="Martin F.M."/>
        </authorList>
    </citation>
    <scope>NUCLEOTIDE SEQUENCE [LARGE SCALE GENOMIC DNA]</scope>
    <source>
        <strain evidence="7 8">CCBAS932</strain>
    </source>
</reference>
<dbReference type="AlphaFoldDB" id="A0A3N4KGI7"/>
<comment type="subcellular location">
    <subcellularLocation>
        <location evidence="1">Nucleus</location>
    </subcellularLocation>
</comment>
<keyword evidence="8" id="KW-1185">Reference proteome</keyword>
<evidence type="ECO:0000256" key="3">
    <source>
        <dbReference type="ARBA" id="ARBA00023163"/>
    </source>
</evidence>
<dbReference type="Proteomes" id="UP000277580">
    <property type="component" value="Unassembled WGS sequence"/>
</dbReference>
<keyword evidence="4" id="KW-0539">Nucleus</keyword>
<sequence>MADPTHTDPLSLLRLSISTSTPPTLSHSPQPADPSSTTPISLSSATYLIFAHPITRAFPLSTPTRFHKSDSTPVDLRSIYFAWQHREDTIPDYISKAQALGDGAVTNLAFLERLELVTWLEGGQEDSEFIKALPAPAAAVAAANTAQSASGQVVQGRSQSYTSGGSGALAGKVRATDPRLLEIYSYERVVTNRNTLLRGIKPTDFSHVRKQAEDFITRLRTTKPATAAVPATKSLPHRGPPTTIPASLTPKPPKSRSRIDPIILLSPSASSLLTMANIKPFLESGVFSPSTTASGPHPQIHHVSRLLPSIHATTPFRFIIVDSPEKFKPDYWDRVVAVFTTGQSWQFRGYKWSNPVDLFREVRGYYVGWEGEKTPDVVKGWGAGVRCYNVERARRFRDREVCEKIWEGVEVWMRGKGWGQNGR</sequence>
<dbReference type="FunCoup" id="A0A3N4KGI7">
    <property type="interactions" value="206"/>
</dbReference>
<dbReference type="Pfam" id="PF05179">
    <property type="entry name" value="CDC73_C"/>
    <property type="match status" value="1"/>
</dbReference>
<dbReference type="PANTHER" id="PTHR12466">
    <property type="entry name" value="CDC73 DOMAIN PROTEIN"/>
    <property type="match status" value="1"/>
</dbReference>
<evidence type="ECO:0000256" key="1">
    <source>
        <dbReference type="ARBA" id="ARBA00004123"/>
    </source>
</evidence>
<dbReference type="GO" id="GO:0000993">
    <property type="term" value="F:RNA polymerase II complex binding"/>
    <property type="evidence" value="ECO:0007669"/>
    <property type="project" value="TreeGrafter"/>
</dbReference>
<dbReference type="PANTHER" id="PTHR12466:SF8">
    <property type="entry name" value="PARAFIBROMIN"/>
    <property type="match status" value="1"/>
</dbReference>
<dbReference type="InterPro" id="IPR038103">
    <property type="entry name" value="CDC73_C_sf"/>
</dbReference>
<name>A0A3N4KGI7_9PEZI</name>
<comment type="similarity">
    <text evidence="2">Belongs to the CDC73 family.</text>
</comment>
<feature type="region of interest" description="Disordered" evidence="5">
    <location>
        <begin position="226"/>
        <end position="255"/>
    </location>
</feature>